<dbReference type="InterPro" id="IPR036554">
    <property type="entry name" value="GHMP_kinase_C_sf"/>
</dbReference>
<dbReference type="InterPro" id="IPR013750">
    <property type="entry name" value="GHMP_kinase_C_dom"/>
</dbReference>
<keyword evidence="6" id="KW-0812">Transmembrane</keyword>
<feature type="transmembrane region" description="Helical" evidence="6">
    <location>
        <begin position="1027"/>
        <end position="1045"/>
    </location>
</feature>
<accession>R7T3J1</accession>
<keyword evidence="6" id="KW-1133">Transmembrane helix</keyword>
<sequence>MSPSFKWDAIVLTCQDKEGAKTFNEELKYHQQSGVIAKETLILTVEDPKSSVGSGGATLNALLVVAEHLSALQGFTVVNGDVLNGAHILILHMGRHFPCDPCGRAFTILPLERCSPSNQSTNLVSNFDVLLDAVTHKLARDSPPGIWVCSTDMLLNIPDVVVAPPNWNERSVCALAVPANSTYAQSHGVFCIGDDGFVKDIVYRGSESEVASCALPNGSVPMVAGVVFFGHQVAERLLTFHVVPPLDSCTYIGLDSGAKPIQLSIFFDMMLAMCTGLTEETFVSHRVSNVDVNDESLADISTVESARRRIWKDLHPFRVTPWLIEEGSHSYMNALPQQHHSHMTHCPIASCDTFKSKFHHHSFLVSSASVSSRCVFINSIAEERVSVGSGAVVCHSHLPPDSCIGERSFVSGFLPQGAEPLHLEADLSLNVFSINLSNFQSEFFRVFAIWGTTDDLQKPFSHSDATYCGLSWKSYLDKSGIKSTDLWGDMVGNYKCCMMSAKLFPVFHPKMSVGLRESLFLVNFDPALLETYALWRLSCRVSLNDILSSINVSEEFKHRRQLFYAIGKMQIRDVLMRQRDVGLGSLYAQAAVEGFSHQLLDTLDSVALESSSPGITARTLANIADVLGAMSLGRGGLRSGPAGNQEWRSAFALLQNGDVRGGISALSRIRKDWQQRPDHLVRAARHYEGAAQILIRHAVMTARKFISTLKCELSPLNKWVTAECPSRVDIAGGWSDTPPITYEHGGAVTNAAITIDGNKPIGAKVRRIPEPHLVLVLCGESGANTTLILRDLTQLADYSQPNTPGALLKAAFCCTEIVQYPSDVTLKDQLLNAYGGGFELHTWSNLPHGSGLGTSSILAGAVMAVLWRASGRMFDMQSLYHGVLHVEQMLTTGGGWQDQVGGLLPGIKMGHSAAQLPLKVEITRPKIDPEIVRRFGEHLVLVYTGKTRLARNLLQNVIRNWYARNPEIVATEDELVENAKDCAKAFENGDLQSVGGCLSNYWRLKKKMAPGSEPIAATRMISALQPYIWGISLAGAGGGGFMFVFTKKPNDIATVTDVLSSLPGSENVTIHQATVDNEGMTLTIEGQGRIPIPFQT</sequence>
<dbReference type="HOGENOM" id="CLU_006983_0_0_1"/>
<gene>
    <name evidence="10" type="ORF">CAPTEDRAFT_168598</name>
</gene>
<evidence type="ECO:0000313" key="11">
    <source>
        <dbReference type="EnsemblMetazoa" id="CapteP168598"/>
    </source>
</evidence>
<dbReference type="OMA" id="QRWREAW"/>
<evidence type="ECO:0000256" key="4">
    <source>
        <dbReference type="ARBA" id="ARBA00022840"/>
    </source>
</evidence>
<dbReference type="EMBL" id="AMQN01003655">
    <property type="status" value="NOT_ANNOTATED_CDS"/>
    <property type="molecule type" value="Genomic_DNA"/>
</dbReference>
<dbReference type="InterPro" id="IPR012887">
    <property type="entry name" value="GDP_fucose_pyrophosphorylase"/>
</dbReference>
<dbReference type="GO" id="GO:0042352">
    <property type="term" value="P:GDP-L-fucose salvage"/>
    <property type="evidence" value="ECO:0007669"/>
    <property type="project" value="TreeGrafter"/>
</dbReference>
<dbReference type="Gene3D" id="3.30.230.120">
    <property type="match status" value="1"/>
</dbReference>
<dbReference type="SUPFAM" id="SSF55060">
    <property type="entry name" value="GHMP Kinase, C-terminal domain"/>
    <property type="match status" value="1"/>
</dbReference>
<proteinExistence type="inferred from homology"/>
<dbReference type="InterPro" id="IPR052203">
    <property type="entry name" value="GHMP_Kinase-Related"/>
</dbReference>
<dbReference type="Pfam" id="PF00288">
    <property type="entry name" value="GHMP_kinases_N"/>
    <property type="match status" value="1"/>
</dbReference>
<dbReference type="EnsemblMetazoa" id="CapteT168598">
    <property type="protein sequence ID" value="CapteP168598"/>
    <property type="gene ID" value="CapteG168598"/>
</dbReference>
<dbReference type="OrthoDB" id="271303at2759"/>
<dbReference type="Pfam" id="PF08544">
    <property type="entry name" value="GHMP_kinases_C"/>
    <property type="match status" value="1"/>
</dbReference>
<name>R7T3J1_CAPTE</name>
<dbReference type="SUPFAM" id="SSF54211">
    <property type="entry name" value="Ribosomal protein S5 domain 2-like"/>
    <property type="match status" value="1"/>
</dbReference>
<evidence type="ECO:0000256" key="2">
    <source>
        <dbReference type="ARBA" id="ARBA00022741"/>
    </source>
</evidence>
<feature type="domain" description="GHMP kinase C-terminal" evidence="9">
    <location>
        <begin position="983"/>
        <end position="1059"/>
    </location>
</feature>
<dbReference type="GO" id="GO:0050201">
    <property type="term" value="F:fucokinase activity"/>
    <property type="evidence" value="ECO:0007669"/>
    <property type="project" value="TreeGrafter"/>
</dbReference>
<dbReference type="GO" id="GO:0005524">
    <property type="term" value="F:ATP binding"/>
    <property type="evidence" value="ECO:0007669"/>
    <property type="project" value="UniProtKB-KW"/>
</dbReference>
<evidence type="ECO:0000259" key="8">
    <source>
        <dbReference type="Pfam" id="PF07959"/>
    </source>
</evidence>
<keyword evidence="1" id="KW-0808">Transferase</keyword>
<evidence type="ECO:0008006" key="13">
    <source>
        <dbReference type="Google" id="ProtNLM"/>
    </source>
</evidence>
<feature type="domain" description="GHMP kinase N-terminal" evidence="7">
    <location>
        <begin position="829"/>
        <end position="900"/>
    </location>
</feature>
<protein>
    <recommendedName>
        <fullName evidence="13">L-fucokinase domain-containing protein</fullName>
    </recommendedName>
</protein>
<evidence type="ECO:0000256" key="6">
    <source>
        <dbReference type="SAM" id="Phobius"/>
    </source>
</evidence>
<dbReference type="PRINTS" id="PR00959">
    <property type="entry name" value="MEVGALKINASE"/>
</dbReference>
<dbReference type="STRING" id="283909.R7T3J1"/>
<evidence type="ECO:0000259" key="7">
    <source>
        <dbReference type="Pfam" id="PF00288"/>
    </source>
</evidence>
<feature type="domain" description="GDP-fucose pyrophosphorylase" evidence="8">
    <location>
        <begin position="80"/>
        <end position="509"/>
    </location>
</feature>
<keyword evidence="3" id="KW-0418">Kinase</keyword>
<comment type="similarity">
    <text evidence="5">Belongs to the GHMP kinase family.</text>
</comment>
<evidence type="ECO:0000256" key="3">
    <source>
        <dbReference type="ARBA" id="ARBA00022777"/>
    </source>
</evidence>
<dbReference type="Pfam" id="PF07959">
    <property type="entry name" value="Fucose_pyrophosphorylase"/>
    <property type="match status" value="1"/>
</dbReference>
<reference evidence="10 12" key="2">
    <citation type="journal article" date="2013" name="Nature">
        <title>Insights into bilaterian evolution from three spiralian genomes.</title>
        <authorList>
            <person name="Simakov O."/>
            <person name="Marletaz F."/>
            <person name="Cho S.J."/>
            <person name="Edsinger-Gonzales E."/>
            <person name="Havlak P."/>
            <person name="Hellsten U."/>
            <person name="Kuo D.H."/>
            <person name="Larsson T."/>
            <person name="Lv J."/>
            <person name="Arendt D."/>
            <person name="Savage R."/>
            <person name="Osoegawa K."/>
            <person name="de Jong P."/>
            <person name="Grimwood J."/>
            <person name="Chapman J.A."/>
            <person name="Shapiro H."/>
            <person name="Aerts A."/>
            <person name="Otillar R.P."/>
            <person name="Terry A.Y."/>
            <person name="Boore J.L."/>
            <person name="Grigoriev I.V."/>
            <person name="Lindberg D.R."/>
            <person name="Seaver E.C."/>
            <person name="Weisblat D.A."/>
            <person name="Putnam N.H."/>
            <person name="Rokhsar D.S."/>
        </authorList>
    </citation>
    <scope>NUCLEOTIDE SEQUENCE</scope>
    <source>
        <strain evidence="10 12">I ESC-2004</strain>
    </source>
</reference>
<evidence type="ECO:0000256" key="1">
    <source>
        <dbReference type="ARBA" id="ARBA00022679"/>
    </source>
</evidence>
<keyword evidence="6" id="KW-0472">Membrane</keyword>
<dbReference type="PANTHER" id="PTHR32463">
    <property type="entry name" value="L-FUCOSE KINASE"/>
    <property type="match status" value="1"/>
</dbReference>
<reference evidence="12" key="1">
    <citation type="submission" date="2012-12" db="EMBL/GenBank/DDBJ databases">
        <authorList>
            <person name="Hellsten U."/>
            <person name="Grimwood J."/>
            <person name="Chapman J.A."/>
            <person name="Shapiro H."/>
            <person name="Aerts A."/>
            <person name="Otillar R.P."/>
            <person name="Terry A.Y."/>
            <person name="Boore J.L."/>
            <person name="Simakov O."/>
            <person name="Marletaz F."/>
            <person name="Cho S.-J."/>
            <person name="Edsinger-Gonzales E."/>
            <person name="Havlak P."/>
            <person name="Kuo D.-H."/>
            <person name="Larsson T."/>
            <person name="Lv J."/>
            <person name="Arendt D."/>
            <person name="Savage R."/>
            <person name="Osoegawa K."/>
            <person name="de Jong P."/>
            <person name="Lindberg D.R."/>
            <person name="Seaver E.C."/>
            <person name="Weisblat D.A."/>
            <person name="Putnam N.H."/>
            <person name="Grigoriev I.V."/>
            <person name="Rokhsar D.S."/>
        </authorList>
    </citation>
    <scope>NUCLEOTIDE SEQUENCE</scope>
    <source>
        <strain evidence="12">I ESC-2004</strain>
    </source>
</reference>
<dbReference type="EMBL" id="KB312379">
    <property type="protein sequence ID" value="ELT87342.1"/>
    <property type="molecule type" value="Genomic_DNA"/>
</dbReference>
<dbReference type="AlphaFoldDB" id="R7T3J1"/>
<organism evidence="10">
    <name type="scientific">Capitella teleta</name>
    <name type="common">Polychaete worm</name>
    <dbReference type="NCBI Taxonomy" id="283909"/>
    <lineage>
        <taxon>Eukaryota</taxon>
        <taxon>Metazoa</taxon>
        <taxon>Spiralia</taxon>
        <taxon>Lophotrochozoa</taxon>
        <taxon>Annelida</taxon>
        <taxon>Polychaeta</taxon>
        <taxon>Sedentaria</taxon>
        <taxon>Scolecida</taxon>
        <taxon>Capitellidae</taxon>
        <taxon>Capitella</taxon>
    </lineage>
</organism>
<evidence type="ECO:0000313" key="12">
    <source>
        <dbReference type="Proteomes" id="UP000014760"/>
    </source>
</evidence>
<dbReference type="PANTHER" id="PTHR32463:SF0">
    <property type="entry name" value="L-FUCOSE KINASE"/>
    <property type="match status" value="1"/>
</dbReference>
<reference evidence="11" key="3">
    <citation type="submission" date="2015-06" db="UniProtKB">
        <authorList>
            <consortium name="EnsemblMetazoa"/>
        </authorList>
    </citation>
    <scope>IDENTIFICATION</scope>
</reference>
<dbReference type="InterPro" id="IPR020568">
    <property type="entry name" value="Ribosomal_Su5_D2-typ_SF"/>
</dbReference>
<keyword evidence="12" id="KW-1185">Reference proteome</keyword>
<dbReference type="Proteomes" id="UP000014760">
    <property type="component" value="Unassembled WGS sequence"/>
</dbReference>
<dbReference type="InterPro" id="IPR006204">
    <property type="entry name" value="GHMP_kinase_N_dom"/>
</dbReference>
<evidence type="ECO:0000256" key="5">
    <source>
        <dbReference type="ARBA" id="ARBA00038121"/>
    </source>
</evidence>
<keyword evidence="2" id="KW-0547">Nucleotide-binding</keyword>
<evidence type="ECO:0000313" key="10">
    <source>
        <dbReference type="EMBL" id="ELT87342.1"/>
    </source>
</evidence>
<keyword evidence="4" id="KW-0067">ATP-binding</keyword>
<evidence type="ECO:0000259" key="9">
    <source>
        <dbReference type="Pfam" id="PF08544"/>
    </source>
</evidence>